<evidence type="ECO:0000259" key="8">
    <source>
        <dbReference type="Pfam" id="PF01634"/>
    </source>
</evidence>
<dbReference type="PANTHER" id="PTHR21403:SF8">
    <property type="entry name" value="ATP PHOSPHORIBOSYLTRANSFERASE"/>
    <property type="match status" value="1"/>
</dbReference>
<dbReference type="Gene3D" id="3.30.70.120">
    <property type="match status" value="1"/>
</dbReference>
<dbReference type="eggNOG" id="KOG2831">
    <property type="taxonomic scope" value="Eukaryota"/>
</dbReference>
<keyword evidence="7" id="KW-0368">Histidine biosynthesis</keyword>
<dbReference type="OMA" id="ITAKKYV"/>
<dbReference type="InterPro" id="IPR013115">
    <property type="entry name" value="HisG_C"/>
</dbReference>
<dbReference type="STRING" id="280699.M1V5F8"/>
<evidence type="ECO:0000256" key="5">
    <source>
        <dbReference type="ARBA" id="ARBA00022676"/>
    </source>
</evidence>
<evidence type="ECO:0000256" key="3">
    <source>
        <dbReference type="ARBA" id="ARBA00011946"/>
    </source>
</evidence>
<proteinExistence type="predicted"/>
<protein>
    <recommendedName>
        <fullName evidence="3">ATP phosphoribosyltransferase</fullName>
        <ecNumber evidence="3">2.4.2.17</ecNumber>
    </recommendedName>
</protein>
<evidence type="ECO:0000256" key="1">
    <source>
        <dbReference type="ARBA" id="ARBA00000915"/>
    </source>
</evidence>
<dbReference type="KEGG" id="cme:CYME_CMK245C"/>
<dbReference type="GO" id="GO:0000105">
    <property type="term" value="P:L-histidine biosynthetic process"/>
    <property type="evidence" value="ECO:0007669"/>
    <property type="project" value="UniProtKB-UniPathway"/>
</dbReference>
<dbReference type="NCBIfam" id="TIGR03455">
    <property type="entry name" value="HisG_C-term"/>
    <property type="match status" value="1"/>
</dbReference>
<dbReference type="SUPFAM" id="SSF53850">
    <property type="entry name" value="Periplasmic binding protein-like II"/>
    <property type="match status" value="1"/>
</dbReference>
<reference evidence="10 11" key="2">
    <citation type="journal article" date="2007" name="BMC Biol.">
        <title>A 100%-complete sequence reveals unusually simple genomic features in the hot-spring red alga Cyanidioschyzon merolae.</title>
        <authorList>
            <person name="Nozaki H."/>
            <person name="Takano H."/>
            <person name="Misumi O."/>
            <person name="Terasawa K."/>
            <person name="Matsuzaki M."/>
            <person name="Maruyama S."/>
            <person name="Nishida K."/>
            <person name="Yagisawa F."/>
            <person name="Yoshida Y."/>
            <person name="Fujiwara T."/>
            <person name="Takio S."/>
            <person name="Tamura K."/>
            <person name="Chung S.J."/>
            <person name="Nakamura S."/>
            <person name="Kuroiwa H."/>
            <person name="Tanaka K."/>
            <person name="Sato N."/>
            <person name="Kuroiwa T."/>
        </authorList>
    </citation>
    <scope>NUCLEOTIDE SEQUENCE [LARGE SCALE GENOMIC DNA]</scope>
    <source>
        <strain evidence="10 11">10D</strain>
    </source>
</reference>
<dbReference type="HOGENOM" id="CLU_038115_0_0_1"/>
<dbReference type="GO" id="GO:0005737">
    <property type="term" value="C:cytoplasm"/>
    <property type="evidence" value="ECO:0007669"/>
    <property type="project" value="InterPro"/>
</dbReference>
<evidence type="ECO:0000259" key="9">
    <source>
        <dbReference type="Pfam" id="PF08029"/>
    </source>
</evidence>
<feature type="domain" description="Histidine biosynthesis HisG C-terminal" evidence="9">
    <location>
        <begin position="311"/>
        <end position="392"/>
    </location>
</feature>
<dbReference type="GO" id="GO:0000287">
    <property type="term" value="F:magnesium ion binding"/>
    <property type="evidence" value="ECO:0007669"/>
    <property type="project" value="InterPro"/>
</dbReference>
<dbReference type="AlphaFoldDB" id="M1V5F8"/>
<dbReference type="Gene3D" id="3.40.190.10">
    <property type="entry name" value="Periplasmic binding protein-like II"/>
    <property type="match status" value="2"/>
</dbReference>
<evidence type="ECO:0000313" key="11">
    <source>
        <dbReference type="Proteomes" id="UP000007014"/>
    </source>
</evidence>
<keyword evidence="4" id="KW-0028">Amino-acid biosynthesis</keyword>
<dbReference type="InterPro" id="IPR001348">
    <property type="entry name" value="ATP_PRibTrfase_HisG"/>
</dbReference>
<organism evidence="10 11">
    <name type="scientific">Cyanidioschyzon merolae (strain NIES-3377 / 10D)</name>
    <name type="common">Unicellular red alga</name>
    <dbReference type="NCBI Taxonomy" id="280699"/>
    <lineage>
        <taxon>Eukaryota</taxon>
        <taxon>Rhodophyta</taxon>
        <taxon>Bangiophyceae</taxon>
        <taxon>Cyanidiales</taxon>
        <taxon>Cyanidiaceae</taxon>
        <taxon>Cyanidioschyzon</taxon>
    </lineage>
</organism>
<dbReference type="InterPro" id="IPR011322">
    <property type="entry name" value="N-reg_PII-like_a/b"/>
</dbReference>
<dbReference type="InterPro" id="IPR013820">
    <property type="entry name" value="ATP_PRibTrfase_cat"/>
</dbReference>
<dbReference type="GeneID" id="16994299"/>
<evidence type="ECO:0000256" key="6">
    <source>
        <dbReference type="ARBA" id="ARBA00022679"/>
    </source>
</evidence>
<feature type="domain" description="ATP phosphoribosyltransferase catalytic" evidence="8">
    <location>
        <begin position="126"/>
        <end position="286"/>
    </location>
</feature>
<evidence type="ECO:0000313" key="10">
    <source>
        <dbReference type="EMBL" id="BAM80595.1"/>
    </source>
</evidence>
<sequence>MAFVVQCSRSSIKERQRISTIVTSVRLRGGSCETRRCLRVRRAQGVRELRSCKVAASANLGNETTSLSADAEARDSIRLAIPSKGEIHQAAVELLNSCGLEVDLRNPRQYVGSIKHFPEVELWLQRPADIVRKVKDGTLDIGVAGYDLVAEYNGTSTDVVIVHDSLGFGICRLGLGVPILWTDIHNIEDFRRFTESRSQPLRIVTKFPNQSEIFLAAHAIRNYRLLYQDGALEAATQLGTADCIIDLISSGVTLRENNLKEIPGGTILQSEMQLIGNRSRLAADQTRYPFAERLRDFVRELIERMDAHFTAQQHYNVIANIRGESAGDVARRLGEFTDLRGLDGPTISTVIPPRGVAHGMYAIGLVVKKTQIYSAMKQLRRVGGSGVCVLPVTFVFEGTTDRWKRLCEELQIPFENDEWKTMPRPFSSDKL</sequence>
<keyword evidence="6 10" id="KW-0808">Transferase</keyword>
<name>M1V5F8_CYAM1</name>
<gene>
    <name evidence="10" type="ORF">CYME_CMK245C</name>
</gene>
<dbReference type="PROSITE" id="PS01316">
    <property type="entry name" value="ATP_P_PHORIBOSYLTR"/>
    <property type="match status" value="1"/>
</dbReference>
<comment type="catalytic activity">
    <reaction evidence="1">
        <text>1-(5-phospho-beta-D-ribosyl)-ATP + diphosphate = 5-phospho-alpha-D-ribose 1-diphosphate + ATP</text>
        <dbReference type="Rhea" id="RHEA:18473"/>
        <dbReference type="ChEBI" id="CHEBI:30616"/>
        <dbReference type="ChEBI" id="CHEBI:33019"/>
        <dbReference type="ChEBI" id="CHEBI:58017"/>
        <dbReference type="ChEBI" id="CHEBI:73183"/>
        <dbReference type="EC" id="2.4.2.17"/>
    </reaction>
</comment>
<dbReference type="EC" id="2.4.2.17" evidence="3"/>
<dbReference type="GO" id="GO:0003879">
    <property type="term" value="F:ATP phosphoribosyltransferase activity"/>
    <property type="evidence" value="ECO:0007669"/>
    <property type="project" value="UniProtKB-EC"/>
</dbReference>
<dbReference type="RefSeq" id="XP_005536631.1">
    <property type="nucleotide sequence ID" value="XM_005536574.1"/>
</dbReference>
<dbReference type="Proteomes" id="UP000007014">
    <property type="component" value="Chromosome 11"/>
</dbReference>
<reference evidence="10 11" key="1">
    <citation type="journal article" date="2004" name="Nature">
        <title>Genome sequence of the ultrasmall unicellular red alga Cyanidioschyzon merolae 10D.</title>
        <authorList>
            <person name="Matsuzaki M."/>
            <person name="Misumi O."/>
            <person name="Shin-i T."/>
            <person name="Maruyama S."/>
            <person name="Takahara M."/>
            <person name="Miyagishima S."/>
            <person name="Mori T."/>
            <person name="Nishida K."/>
            <person name="Yagisawa F."/>
            <person name="Nishida K."/>
            <person name="Yoshida Y."/>
            <person name="Nishimura Y."/>
            <person name="Nakao S."/>
            <person name="Kobayashi T."/>
            <person name="Momoyama Y."/>
            <person name="Higashiyama T."/>
            <person name="Minoda A."/>
            <person name="Sano M."/>
            <person name="Nomoto H."/>
            <person name="Oishi K."/>
            <person name="Hayashi H."/>
            <person name="Ohta F."/>
            <person name="Nishizaka S."/>
            <person name="Haga S."/>
            <person name="Miura S."/>
            <person name="Morishita T."/>
            <person name="Kabeya Y."/>
            <person name="Terasawa K."/>
            <person name="Suzuki Y."/>
            <person name="Ishii Y."/>
            <person name="Asakawa S."/>
            <person name="Takano H."/>
            <person name="Ohta N."/>
            <person name="Kuroiwa H."/>
            <person name="Tanaka K."/>
            <person name="Shimizu N."/>
            <person name="Sugano S."/>
            <person name="Sato N."/>
            <person name="Nozaki H."/>
            <person name="Ogasawara N."/>
            <person name="Kohara Y."/>
            <person name="Kuroiwa T."/>
        </authorList>
    </citation>
    <scope>NUCLEOTIDE SEQUENCE [LARGE SCALE GENOMIC DNA]</scope>
    <source>
        <strain evidence="10 11">10D</strain>
    </source>
</reference>
<dbReference type="OrthoDB" id="2574at2759"/>
<dbReference type="InterPro" id="IPR015867">
    <property type="entry name" value="N-reg_PII/ATP_PRibTrfase_C"/>
</dbReference>
<dbReference type="UniPathway" id="UPA00031">
    <property type="reaction ID" value="UER00006"/>
</dbReference>
<dbReference type="NCBIfam" id="TIGR00070">
    <property type="entry name" value="hisG"/>
    <property type="match status" value="1"/>
</dbReference>
<evidence type="ECO:0000256" key="4">
    <source>
        <dbReference type="ARBA" id="ARBA00022605"/>
    </source>
</evidence>
<accession>M1V5F8</accession>
<keyword evidence="5" id="KW-0328">Glycosyltransferase</keyword>
<dbReference type="InterPro" id="IPR018198">
    <property type="entry name" value="ATP_PRibTrfase_CS"/>
</dbReference>
<dbReference type="SUPFAM" id="SSF54913">
    <property type="entry name" value="GlnB-like"/>
    <property type="match status" value="1"/>
</dbReference>
<evidence type="ECO:0000256" key="2">
    <source>
        <dbReference type="ARBA" id="ARBA00004667"/>
    </source>
</evidence>
<evidence type="ECO:0000256" key="7">
    <source>
        <dbReference type="ARBA" id="ARBA00023102"/>
    </source>
</evidence>
<dbReference type="PANTHER" id="PTHR21403">
    <property type="entry name" value="ATP PHOSPHORIBOSYLTRANSFERASE ATP-PRTASE"/>
    <property type="match status" value="1"/>
</dbReference>
<dbReference type="Pfam" id="PF08029">
    <property type="entry name" value="HisG_C"/>
    <property type="match status" value="1"/>
</dbReference>
<dbReference type="EMBL" id="AP006493">
    <property type="protein sequence ID" value="BAM80595.1"/>
    <property type="molecule type" value="Genomic_DNA"/>
</dbReference>
<dbReference type="Pfam" id="PF01634">
    <property type="entry name" value="HisG"/>
    <property type="match status" value="1"/>
</dbReference>
<keyword evidence="11" id="KW-1185">Reference proteome</keyword>
<comment type="pathway">
    <text evidence="2">Amino-acid biosynthesis; L-histidine biosynthesis; L-histidine from 5-phospho-alpha-D-ribose 1-diphosphate: step 1/9.</text>
</comment>